<organism evidence="5">
    <name type="scientific">Zea mays</name>
    <name type="common">Maize</name>
    <dbReference type="NCBI Taxonomy" id="4577"/>
    <lineage>
        <taxon>Eukaryota</taxon>
        <taxon>Viridiplantae</taxon>
        <taxon>Streptophyta</taxon>
        <taxon>Embryophyta</taxon>
        <taxon>Tracheophyta</taxon>
        <taxon>Spermatophyta</taxon>
        <taxon>Magnoliopsida</taxon>
        <taxon>Liliopsida</taxon>
        <taxon>Poales</taxon>
        <taxon>Poaceae</taxon>
        <taxon>PACMAD clade</taxon>
        <taxon>Panicoideae</taxon>
        <taxon>Andropogonodae</taxon>
        <taxon>Andropogoneae</taxon>
        <taxon>Tripsacinae</taxon>
        <taxon>Zea</taxon>
    </lineage>
</organism>
<dbReference type="EMBL" id="CM000785">
    <property type="protein sequence ID" value="AQL01731.1"/>
    <property type="molecule type" value="Genomic_DNA"/>
</dbReference>
<keyword evidence="1 3" id="KW-0479">Metal-binding</keyword>
<comment type="subcellular location">
    <subcellularLocation>
        <location evidence="3">Nucleus</location>
    </subcellularLocation>
</comment>
<dbReference type="Pfam" id="PF08797">
    <property type="entry name" value="HIRAN"/>
    <property type="match status" value="1"/>
</dbReference>
<keyword evidence="2 3" id="KW-0378">Hydrolase</keyword>
<comment type="cofactor">
    <cofactor evidence="3">
        <name>Mg(2+)</name>
        <dbReference type="ChEBI" id="CHEBI:18420"/>
    </cofactor>
    <cofactor evidence="3">
        <name>Mn(2+)</name>
        <dbReference type="ChEBI" id="CHEBI:29035"/>
    </cofactor>
</comment>
<dbReference type="GO" id="GO:0004528">
    <property type="term" value="F:phosphodiesterase I activity"/>
    <property type="evidence" value="ECO:0007669"/>
    <property type="project" value="UniProtKB-EC"/>
</dbReference>
<evidence type="ECO:0000256" key="2">
    <source>
        <dbReference type="ARBA" id="ARBA00022801"/>
    </source>
</evidence>
<dbReference type="InterPro" id="IPR014905">
    <property type="entry name" value="HIRAN"/>
</dbReference>
<dbReference type="PANTHER" id="PTHR15749:SF4">
    <property type="entry name" value="FANCONI-ASSOCIATED NUCLEASE 1"/>
    <property type="match status" value="1"/>
</dbReference>
<comment type="similarity">
    <text evidence="3">Belongs to the FAN1 family.</text>
</comment>
<feature type="compositionally biased region" description="Polar residues" evidence="4">
    <location>
        <begin position="58"/>
        <end position="67"/>
    </location>
</feature>
<keyword evidence="3" id="KW-0539">Nucleus</keyword>
<dbReference type="EC" id="3.1.4.1" evidence="3"/>
<dbReference type="GO" id="GO:0036297">
    <property type="term" value="P:interstrand cross-link repair"/>
    <property type="evidence" value="ECO:0007669"/>
    <property type="project" value="InterPro"/>
</dbReference>
<accession>A0A1D6NU98</accession>
<evidence type="ECO:0000256" key="1">
    <source>
        <dbReference type="ARBA" id="ARBA00022723"/>
    </source>
</evidence>
<proteinExistence type="inferred from homology"/>
<keyword evidence="3" id="KW-0464">Manganese</keyword>
<dbReference type="GO" id="GO:0008270">
    <property type="term" value="F:zinc ion binding"/>
    <property type="evidence" value="ECO:0007669"/>
    <property type="project" value="InterPro"/>
</dbReference>
<dbReference type="GO" id="GO:0005634">
    <property type="term" value="C:nucleus"/>
    <property type="evidence" value="ECO:0007669"/>
    <property type="project" value="UniProtKB-SubCell"/>
</dbReference>
<evidence type="ECO:0000256" key="3">
    <source>
        <dbReference type="RuleBase" id="RU365033"/>
    </source>
</evidence>
<dbReference type="Gene3D" id="3.30.70.2330">
    <property type="match status" value="1"/>
</dbReference>
<keyword evidence="3" id="KW-0234">DNA repair</keyword>
<keyword evidence="3" id="KW-0460">Magnesium</keyword>
<gene>
    <name evidence="5" type="ORF">ZEAMMB73_Zm00001d045179</name>
</gene>
<dbReference type="AlphaFoldDB" id="A0A1D6NU98"/>
<sequence>MLTGRESLVRLIGRRRRSPLPASLVAALSLPSPSPSTSLAQVEVKPAAPDPRNAPPINISSFSSRQTMGVAREKRPGVRLVRRREEAASLAWARSGWSAPSAAIRSEGRTTASTLTSSAYYLCRPCLSRNACSTRSALTEKCAMPQITGGRSRTKYDYIFYIYMCLTRGTKRKLTQSTLLNFQFSKKVSAEPTINNLNNESETENMKQIDEGLSSDQAFFAFDSEIGSSKAGTTISSPTCMNDSLGTSETITSYAPSNTVLSDAKDAVNDGAGELPTVATSCSFDECAVMDSSTVVVVDTVIVGRRFHENIELREDADITFMRDPQNAKDPDAIKVLHAGSECEEMLGYLPRDLAKVLAPLVDKHHVECECLTGPWFRKGSISYQEISDLEHAVMELELAGYIDMLSCTIDPFEYDMKEILDVLSVPEMKEILKELPKDNTICTRRHELVSTLLSSYRNGTCASLPKRILKWTGTCIRISKMADELLWRIQVNAYCF</sequence>
<comment type="function">
    <text evidence="3">Nuclease required for the repair of DNA interstrand cross-links (ICL). Acts as a 5'-3' exonuclease that anchors at a cut end of DNA and cleaves DNA successively at every third nucleotide, allowing to excise an ICL from one strand through flanking incisions.</text>
</comment>
<dbReference type="GO" id="GO:0016818">
    <property type="term" value="F:hydrolase activity, acting on acid anhydrides, in phosphorus-containing anhydrides"/>
    <property type="evidence" value="ECO:0007669"/>
    <property type="project" value="InterPro"/>
</dbReference>
<keyword evidence="3" id="KW-0540">Nuclease</keyword>
<evidence type="ECO:0000313" key="5">
    <source>
        <dbReference type="EMBL" id="AQL01731.1"/>
    </source>
</evidence>
<protein>
    <recommendedName>
        <fullName evidence="3">Fanconi-associated nuclease</fullName>
        <ecNumber evidence="3">3.1.4.1</ecNumber>
    </recommendedName>
</protein>
<dbReference type="PANTHER" id="PTHR15749">
    <property type="entry name" value="FANCONI-ASSOCIATED NUCLEASE 1"/>
    <property type="match status" value="1"/>
</dbReference>
<reference evidence="5" key="1">
    <citation type="submission" date="2015-12" db="EMBL/GenBank/DDBJ databases">
        <title>Update maize B73 reference genome by single molecule sequencing technologies.</title>
        <authorList>
            <consortium name="Maize Genome Sequencing Project"/>
            <person name="Ware D."/>
        </authorList>
    </citation>
    <scope>NUCLEOTIDE SEQUENCE</scope>
    <source>
        <tissue evidence="5">Seedling</tissue>
    </source>
</reference>
<comment type="catalytic activity">
    <reaction evidence="3">
        <text>Hydrolytically removes 5'-nucleotides successively from the 3'-hydroxy termini of 3'-hydroxy-terminated oligonucleotides.</text>
        <dbReference type="EC" id="3.1.4.1"/>
    </reaction>
</comment>
<name>A0A1D6NU98_MAIZE</name>
<evidence type="ECO:0000256" key="4">
    <source>
        <dbReference type="SAM" id="MobiDB-lite"/>
    </source>
</evidence>
<keyword evidence="3" id="KW-0227">DNA damage</keyword>
<dbReference type="SMART" id="SM00910">
    <property type="entry name" value="HIRAN"/>
    <property type="match status" value="1"/>
</dbReference>
<dbReference type="GO" id="GO:0003676">
    <property type="term" value="F:nucleic acid binding"/>
    <property type="evidence" value="ECO:0007669"/>
    <property type="project" value="InterPro"/>
</dbReference>
<feature type="region of interest" description="Disordered" evidence="4">
    <location>
        <begin position="45"/>
        <end position="68"/>
    </location>
</feature>
<dbReference type="InterPro" id="IPR033315">
    <property type="entry name" value="Fan1-like"/>
</dbReference>